<keyword evidence="1" id="KW-0812">Transmembrane</keyword>
<feature type="transmembrane region" description="Helical" evidence="1">
    <location>
        <begin position="31"/>
        <end position="52"/>
    </location>
</feature>
<evidence type="ECO:0000256" key="1">
    <source>
        <dbReference type="SAM" id="Phobius"/>
    </source>
</evidence>
<gene>
    <name evidence="2" type="ORF">CYNAS_LOCUS20762</name>
</gene>
<evidence type="ECO:0000313" key="2">
    <source>
        <dbReference type="EMBL" id="CAJ0608779.1"/>
    </source>
</evidence>
<keyword evidence="1" id="KW-0472">Membrane</keyword>
<feature type="transmembrane region" description="Helical" evidence="1">
    <location>
        <begin position="6"/>
        <end position="24"/>
    </location>
</feature>
<dbReference type="Proteomes" id="UP001176961">
    <property type="component" value="Unassembled WGS sequence"/>
</dbReference>
<keyword evidence="3" id="KW-1185">Reference proteome</keyword>
<sequence length="182" mass="20626">MFYACLATSVCFSIGIGGIVLSWIDIERWNFGLYFALLSVVGTTVSAAFWIISPSACANPRWIQWIMDRYGYKAEPCRNCFSSLCTKERRRFWDDDESSINTAIVLTKRKRRSSSCPIKTRKIRLNRAWTAQARLVSAYKERTLSPKERQKQCDSSSNSCSPSAHILLAESSGQNCTDVEIV</sequence>
<proteinExistence type="predicted"/>
<accession>A0AA36MD71</accession>
<keyword evidence="1" id="KW-1133">Transmembrane helix</keyword>
<name>A0AA36MD71_CYLNA</name>
<dbReference type="AlphaFoldDB" id="A0AA36MD71"/>
<dbReference type="EMBL" id="CATQJL010000326">
    <property type="protein sequence ID" value="CAJ0608779.1"/>
    <property type="molecule type" value="Genomic_DNA"/>
</dbReference>
<evidence type="ECO:0000313" key="3">
    <source>
        <dbReference type="Proteomes" id="UP001176961"/>
    </source>
</evidence>
<organism evidence="2 3">
    <name type="scientific">Cylicocyclus nassatus</name>
    <name type="common">Nematode worm</name>
    <dbReference type="NCBI Taxonomy" id="53992"/>
    <lineage>
        <taxon>Eukaryota</taxon>
        <taxon>Metazoa</taxon>
        <taxon>Ecdysozoa</taxon>
        <taxon>Nematoda</taxon>
        <taxon>Chromadorea</taxon>
        <taxon>Rhabditida</taxon>
        <taxon>Rhabditina</taxon>
        <taxon>Rhabditomorpha</taxon>
        <taxon>Strongyloidea</taxon>
        <taxon>Strongylidae</taxon>
        <taxon>Cylicocyclus</taxon>
    </lineage>
</organism>
<reference evidence="2" key="1">
    <citation type="submission" date="2023-07" db="EMBL/GenBank/DDBJ databases">
        <authorList>
            <consortium name="CYATHOMIX"/>
        </authorList>
    </citation>
    <scope>NUCLEOTIDE SEQUENCE</scope>
    <source>
        <strain evidence="2">N/A</strain>
    </source>
</reference>
<protein>
    <submittedName>
        <fullName evidence="2">Uncharacterized protein</fullName>
    </submittedName>
</protein>
<comment type="caution">
    <text evidence="2">The sequence shown here is derived from an EMBL/GenBank/DDBJ whole genome shotgun (WGS) entry which is preliminary data.</text>
</comment>